<sequence length="132" mass="15146">MRNFFNRSFSWIRDYAPLIAIGAGIFIVVAIIVTFIVTWMRWGYMNQTWHSDCTVQNKDILYSSTEGNTSRTYRLTTSCGTFDVEDSFAGGFNSWDRWSQLKENETYDIKTGGYRIGVLSLFPVVIDQAPAK</sequence>
<organism evidence="2 3">
    <name type="scientific">Gordonia phage Jumbo</name>
    <dbReference type="NCBI Taxonomy" id="1887650"/>
    <lineage>
        <taxon>Viruses</taxon>
        <taxon>Duplodnaviria</taxon>
        <taxon>Heunggongvirae</taxon>
        <taxon>Uroviricota</taxon>
        <taxon>Caudoviricetes</taxon>
        <taxon>Gorjumvirus</taxon>
        <taxon>Gorjumvirus jumbo</taxon>
    </lineage>
</organism>
<proteinExistence type="predicted"/>
<gene>
    <name evidence="2" type="primary">66</name>
    <name evidence="2" type="ORF">SEA_JUMBO_66</name>
</gene>
<reference evidence="3" key="1">
    <citation type="submission" date="2016-07" db="EMBL/GenBank/DDBJ databases">
        <authorList>
            <person name="Florea S."/>
            <person name="Webb J.S."/>
            <person name="Jaromczyk J."/>
            <person name="Schardl C.L."/>
        </authorList>
    </citation>
    <scope>NUCLEOTIDE SEQUENCE [LARGE SCALE GENOMIC DNA]</scope>
</reference>
<dbReference type="RefSeq" id="YP_009291031.1">
    <property type="nucleotide sequence ID" value="NC_031109.1"/>
</dbReference>
<protein>
    <submittedName>
        <fullName evidence="2">Uncharacterized protein</fullName>
    </submittedName>
</protein>
<evidence type="ECO:0000256" key="1">
    <source>
        <dbReference type="SAM" id="Phobius"/>
    </source>
</evidence>
<dbReference type="KEGG" id="vg:29067956"/>
<evidence type="ECO:0000313" key="3">
    <source>
        <dbReference type="Proteomes" id="UP000203357"/>
    </source>
</evidence>
<dbReference type="OrthoDB" id="18463at10239"/>
<keyword evidence="3" id="KW-1185">Reference proteome</keyword>
<keyword evidence="1" id="KW-0472">Membrane</keyword>
<dbReference type="EMBL" id="KX557281">
    <property type="protein sequence ID" value="AOE44574.1"/>
    <property type="molecule type" value="Genomic_DNA"/>
</dbReference>
<keyword evidence="1" id="KW-1133">Transmembrane helix</keyword>
<feature type="transmembrane region" description="Helical" evidence="1">
    <location>
        <begin position="15"/>
        <end position="40"/>
    </location>
</feature>
<name>A0A1B3B0P8_9CAUD</name>
<evidence type="ECO:0000313" key="2">
    <source>
        <dbReference type="EMBL" id="AOE44574.1"/>
    </source>
</evidence>
<keyword evidence="1" id="KW-0812">Transmembrane</keyword>
<dbReference type="GeneID" id="29067956"/>
<accession>A0A1B3B0P8</accession>
<dbReference type="Proteomes" id="UP000203357">
    <property type="component" value="Segment"/>
</dbReference>